<keyword evidence="3" id="KW-1185">Reference proteome</keyword>
<evidence type="ECO:0000313" key="2">
    <source>
        <dbReference type="EnsemblPlants" id="OB08G28190.1"/>
    </source>
</evidence>
<organism evidence="2">
    <name type="scientific">Oryza brachyantha</name>
    <name type="common">malo sina</name>
    <dbReference type="NCBI Taxonomy" id="4533"/>
    <lineage>
        <taxon>Eukaryota</taxon>
        <taxon>Viridiplantae</taxon>
        <taxon>Streptophyta</taxon>
        <taxon>Embryophyta</taxon>
        <taxon>Tracheophyta</taxon>
        <taxon>Spermatophyta</taxon>
        <taxon>Magnoliopsida</taxon>
        <taxon>Liliopsida</taxon>
        <taxon>Poales</taxon>
        <taxon>Poaceae</taxon>
        <taxon>BOP clade</taxon>
        <taxon>Oryzoideae</taxon>
        <taxon>Oryzeae</taxon>
        <taxon>Oryzinae</taxon>
        <taxon>Oryza</taxon>
    </lineage>
</organism>
<dbReference type="Proteomes" id="UP000006038">
    <property type="component" value="Chromosome 8"/>
</dbReference>
<name>J3MUN8_ORYBR</name>
<reference evidence="2" key="1">
    <citation type="journal article" date="2013" name="Nat. Commun.">
        <title>Whole-genome sequencing of Oryza brachyantha reveals mechanisms underlying Oryza genome evolution.</title>
        <authorList>
            <person name="Chen J."/>
            <person name="Huang Q."/>
            <person name="Gao D."/>
            <person name="Wang J."/>
            <person name="Lang Y."/>
            <person name="Liu T."/>
            <person name="Li B."/>
            <person name="Bai Z."/>
            <person name="Luis Goicoechea J."/>
            <person name="Liang C."/>
            <person name="Chen C."/>
            <person name="Zhang W."/>
            <person name="Sun S."/>
            <person name="Liao Y."/>
            <person name="Zhang X."/>
            <person name="Yang L."/>
            <person name="Song C."/>
            <person name="Wang M."/>
            <person name="Shi J."/>
            <person name="Liu G."/>
            <person name="Liu J."/>
            <person name="Zhou H."/>
            <person name="Zhou W."/>
            <person name="Yu Q."/>
            <person name="An N."/>
            <person name="Chen Y."/>
            <person name="Cai Q."/>
            <person name="Wang B."/>
            <person name="Liu B."/>
            <person name="Min J."/>
            <person name="Huang Y."/>
            <person name="Wu H."/>
            <person name="Li Z."/>
            <person name="Zhang Y."/>
            <person name="Yin Y."/>
            <person name="Song W."/>
            <person name="Jiang J."/>
            <person name="Jackson S.A."/>
            <person name="Wing R.A."/>
            <person name="Wang J."/>
            <person name="Chen M."/>
        </authorList>
    </citation>
    <scope>NUCLEOTIDE SEQUENCE [LARGE SCALE GENOMIC DNA]</scope>
    <source>
        <strain evidence="2">cv. IRGC 101232</strain>
    </source>
</reference>
<dbReference type="AlphaFoldDB" id="J3MUN8"/>
<reference evidence="2" key="2">
    <citation type="submission" date="2013-04" db="UniProtKB">
        <authorList>
            <consortium name="EnsemblPlants"/>
        </authorList>
    </citation>
    <scope>IDENTIFICATION</scope>
</reference>
<evidence type="ECO:0000256" key="1">
    <source>
        <dbReference type="SAM" id="MobiDB-lite"/>
    </source>
</evidence>
<accession>J3MUN8</accession>
<protein>
    <submittedName>
        <fullName evidence="2">Uncharacterized protein</fullName>
    </submittedName>
</protein>
<dbReference type="Gramene" id="OB08G28190.1">
    <property type="protein sequence ID" value="OB08G28190.1"/>
    <property type="gene ID" value="OB08G28190"/>
</dbReference>
<feature type="compositionally biased region" description="Gly residues" evidence="1">
    <location>
        <begin position="60"/>
        <end position="75"/>
    </location>
</feature>
<sequence length="125" mass="13168">MIKTSMSSAKSVEEGDDVVVYVVLGADADDEVGVRELLQVLHRQPVAGVAPEVVEEEADVGGGGQRVAAGGAGEEGGPRRARRHVVRRRVGLPVLGHVHVGPHVVVLGQNSISHRCMCPIIQKLT</sequence>
<dbReference type="HOGENOM" id="CLU_162953_0_0_1"/>
<dbReference type="EnsemblPlants" id="OB08G28190.1">
    <property type="protein sequence ID" value="OB08G28190.1"/>
    <property type="gene ID" value="OB08G28190"/>
</dbReference>
<feature type="region of interest" description="Disordered" evidence="1">
    <location>
        <begin position="57"/>
        <end position="83"/>
    </location>
</feature>
<evidence type="ECO:0000313" key="3">
    <source>
        <dbReference type="Proteomes" id="UP000006038"/>
    </source>
</evidence>
<proteinExistence type="predicted"/>